<evidence type="ECO:0000256" key="3">
    <source>
        <dbReference type="ARBA" id="ARBA00022741"/>
    </source>
</evidence>
<proteinExistence type="predicted"/>
<dbReference type="PANTHER" id="PTHR35795">
    <property type="entry name" value="SLR1885 PROTEIN"/>
    <property type="match status" value="1"/>
</dbReference>
<dbReference type="GO" id="GO:0008803">
    <property type="term" value="F:bis(5'-nucleosyl)-tetraphosphatase (symmetrical) activity"/>
    <property type="evidence" value="ECO:0007669"/>
    <property type="project" value="UniProtKB-EC"/>
</dbReference>
<evidence type="ECO:0000256" key="6">
    <source>
        <dbReference type="ARBA" id="ARBA00049417"/>
    </source>
</evidence>
<name>A0A644TI66_9ZZZZ</name>
<keyword evidence="5" id="KW-0408">Iron</keyword>
<dbReference type="InterPro" id="IPR003607">
    <property type="entry name" value="HD/PDEase_dom"/>
</dbReference>
<dbReference type="PANTHER" id="PTHR35795:SF1">
    <property type="entry name" value="BIS(5'-NUCLEOSYL)-TETRAPHOSPHATASE, SYMMETRICAL"/>
    <property type="match status" value="1"/>
</dbReference>
<organism evidence="8">
    <name type="scientific">bioreactor metagenome</name>
    <dbReference type="NCBI Taxonomy" id="1076179"/>
    <lineage>
        <taxon>unclassified sequences</taxon>
        <taxon>metagenomes</taxon>
        <taxon>ecological metagenomes</taxon>
    </lineage>
</organism>
<dbReference type="EMBL" id="VSSQ01000032">
    <property type="protein sequence ID" value="MPL66419.1"/>
    <property type="molecule type" value="Genomic_DNA"/>
</dbReference>
<dbReference type="SMART" id="SM00471">
    <property type="entry name" value="HDc"/>
    <property type="match status" value="1"/>
</dbReference>
<accession>A0A644TI66</accession>
<evidence type="ECO:0000256" key="2">
    <source>
        <dbReference type="ARBA" id="ARBA00022723"/>
    </source>
</evidence>
<evidence type="ECO:0000313" key="8">
    <source>
        <dbReference type="EMBL" id="MPL66419.1"/>
    </source>
</evidence>
<comment type="catalytic activity">
    <reaction evidence="6">
        <text>P(1),P(4)-bis(5'-adenosyl) tetraphosphate + H2O = 2 ADP + 2 H(+)</text>
        <dbReference type="Rhea" id="RHEA:24252"/>
        <dbReference type="ChEBI" id="CHEBI:15377"/>
        <dbReference type="ChEBI" id="CHEBI:15378"/>
        <dbReference type="ChEBI" id="CHEBI:58141"/>
        <dbReference type="ChEBI" id="CHEBI:456216"/>
        <dbReference type="EC" id="3.6.1.41"/>
    </reaction>
</comment>
<feature type="domain" description="HD/PDEase" evidence="7">
    <location>
        <begin position="21"/>
        <end position="161"/>
    </location>
</feature>
<dbReference type="NCBIfam" id="TIGR00488">
    <property type="entry name" value="bis(5'-nucleosyl)-tetraphosphatase (symmetrical) YqeK"/>
    <property type="match status" value="1"/>
</dbReference>
<keyword evidence="3" id="KW-0547">Nucleotide-binding</keyword>
<dbReference type="InterPro" id="IPR051094">
    <property type="entry name" value="Diverse_Catalytic_Enzymes"/>
</dbReference>
<evidence type="ECO:0000256" key="4">
    <source>
        <dbReference type="ARBA" id="ARBA00022801"/>
    </source>
</evidence>
<evidence type="ECO:0000259" key="7">
    <source>
        <dbReference type="SMART" id="SM00471"/>
    </source>
</evidence>
<evidence type="ECO:0000256" key="1">
    <source>
        <dbReference type="ARBA" id="ARBA00012506"/>
    </source>
</evidence>
<sequence>MPCMAMEEIEKRLLSELENLCKPSRQAHCRFVAETAEFLARRFSVDSFAARVAGLGHDLMKDRDIGYQWELARSAALHPEMEAVTAVVATMESEKAFADKIIHGPAAAVYLRESLGIDDKAILMAVSLHSQAALGMDKLSAIIFAADKMEPTRAYAGIREAEALRDDSLETLLRKALGLSIKWLNAKGYGIAQSSIDLYNALTMDKASE</sequence>
<dbReference type="InterPro" id="IPR006674">
    <property type="entry name" value="HD_domain"/>
</dbReference>
<comment type="caution">
    <text evidence="8">The sequence shown here is derived from an EMBL/GenBank/DDBJ whole genome shotgun (WGS) entry which is preliminary data.</text>
</comment>
<dbReference type="SUPFAM" id="SSF109604">
    <property type="entry name" value="HD-domain/PDEase-like"/>
    <property type="match status" value="1"/>
</dbReference>
<reference evidence="8" key="1">
    <citation type="submission" date="2019-08" db="EMBL/GenBank/DDBJ databases">
        <authorList>
            <person name="Kucharzyk K."/>
            <person name="Murdoch R.W."/>
            <person name="Higgins S."/>
            <person name="Loffler F."/>
        </authorList>
    </citation>
    <scope>NUCLEOTIDE SEQUENCE</scope>
</reference>
<dbReference type="InterPro" id="IPR005249">
    <property type="entry name" value="YqeK"/>
</dbReference>
<protein>
    <recommendedName>
        <fullName evidence="1">bis(5'-nucleosyl)-tetraphosphatase (symmetrical)</fullName>
        <ecNumber evidence="1">3.6.1.41</ecNumber>
    </recommendedName>
</protein>
<dbReference type="AlphaFoldDB" id="A0A644TI66"/>
<dbReference type="GO" id="GO:0046872">
    <property type="term" value="F:metal ion binding"/>
    <property type="evidence" value="ECO:0007669"/>
    <property type="project" value="UniProtKB-KW"/>
</dbReference>
<evidence type="ECO:0000256" key="5">
    <source>
        <dbReference type="ARBA" id="ARBA00023004"/>
    </source>
</evidence>
<dbReference type="CDD" id="cd00077">
    <property type="entry name" value="HDc"/>
    <property type="match status" value="1"/>
</dbReference>
<keyword evidence="2" id="KW-0479">Metal-binding</keyword>
<gene>
    <name evidence="8" type="ORF">SDC9_12093</name>
</gene>
<keyword evidence="4" id="KW-0378">Hydrolase</keyword>
<dbReference type="Pfam" id="PF01966">
    <property type="entry name" value="HD"/>
    <property type="match status" value="1"/>
</dbReference>
<dbReference type="GO" id="GO:0000166">
    <property type="term" value="F:nucleotide binding"/>
    <property type="evidence" value="ECO:0007669"/>
    <property type="project" value="UniProtKB-KW"/>
</dbReference>
<dbReference type="EC" id="3.6.1.41" evidence="1"/>
<dbReference type="Gene3D" id="1.10.3210.10">
    <property type="entry name" value="Hypothetical protein af1432"/>
    <property type="match status" value="1"/>
</dbReference>